<keyword evidence="3" id="KW-1185">Reference proteome</keyword>
<feature type="signal peptide" evidence="1">
    <location>
        <begin position="1"/>
        <end position="18"/>
    </location>
</feature>
<dbReference type="RefSeq" id="WP_213887105.1">
    <property type="nucleotide sequence ID" value="NZ_JAGFNU010000001.1"/>
</dbReference>
<evidence type="ECO:0000256" key="1">
    <source>
        <dbReference type="SAM" id="SignalP"/>
    </source>
</evidence>
<comment type="caution">
    <text evidence="2">The sequence shown here is derived from an EMBL/GenBank/DDBJ whole genome shotgun (WGS) entry which is preliminary data.</text>
</comment>
<feature type="chain" id="PRO_5045376045" evidence="1">
    <location>
        <begin position="19"/>
        <end position="133"/>
    </location>
</feature>
<protein>
    <submittedName>
        <fullName evidence="2">Uncharacterized protein</fullName>
    </submittedName>
</protein>
<organism evidence="2 3">
    <name type="scientific">Pseudohalocynthiibacter aestuariivivens</name>
    <dbReference type="NCBI Taxonomy" id="1591409"/>
    <lineage>
        <taxon>Bacteria</taxon>
        <taxon>Pseudomonadati</taxon>
        <taxon>Pseudomonadota</taxon>
        <taxon>Alphaproteobacteria</taxon>
        <taxon>Rhodobacterales</taxon>
        <taxon>Paracoccaceae</taxon>
        <taxon>Pseudohalocynthiibacter</taxon>
    </lineage>
</organism>
<proteinExistence type="predicted"/>
<accession>A0ABV5JHE1</accession>
<gene>
    <name evidence="2" type="ORF">ACFFUT_13940</name>
</gene>
<keyword evidence="1" id="KW-0732">Signal</keyword>
<dbReference type="EMBL" id="JBHMEA010000044">
    <property type="protein sequence ID" value="MFB9232889.1"/>
    <property type="molecule type" value="Genomic_DNA"/>
</dbReference>
<evidence type="ECO:0000313" key="3">
    <source>
        <dbReference type="Proteomes" id="UP001589683"/>
    </source>
</evidence>
<sequence length="133" mass="14321">MRLGIVIATGLLASAAIAEEQLGSFDGIYRQVAGADCARIGEEGGALKVEDNTFIGVGSQCTMISPVSVRDMNAVLYDMECEAEDAHWVERVLFMKAADSGLIMVWNGYAFKYDNCSEEDLVEGAVDDVVSNE</sequence>
<dbReference type="Proteomes" id="UP001589683">
    <property type="component" value="Unassembled WGS sequence"/>
</dbReference>
<reference evidence="2 3" key="1">
    <citation type="submission" date="2024-09" db="EMBL/GenBank/DDBJ databases">
        <authorList>
            <person name="Sun Q."/>
            <person name="Mori K."/>
        </authorList>
    </citation>
    <scope>NUCLEOTIDE SEQUENCE [LARGE SCALE GENOMIC DNA]</scope>
    <source>
        <strain evidence="2 3">CECT 8726</strain>
    </source>
</reference>
<name>A0ABV5JHE1_9RHOB</name>
<evidence type="ECO:0000313" key="2">
    <source>
        <dbReference type="EMBL" id="MFB9232889.1"/>
    </source>
</evidence>